<protein>
    <recommendedName>
        <fullName evidence="9">Protein kinase domain-containing protein</fullName>
    </recommendedName>
</protein>
<dbReference type="AlphaFoldDB" id="C5MIR1"/>
<feature type="compositionally biased region" description="Basic and acidic residues" evidence="8">
    <location>
        <begin position="269"/>
        <end position="284"/>
    </location>
</feature>
<evidence type="ECO:0000313" key="10">
    <source>
        <dbReference type="EMBL" id="EER30555.1"/>
    </source>
</evidence>
<dbReference type="SMART" id="SM00220">
    <property type="entry name" value="S_TKc"/>
    <property type="match status" value="1"/>
</dbReference>
<dbReference type="GO" id="GO:0005524">
    <property type="term" value="F:ATP binding"/>
    <property type="evidence" value="ECO:0007669"/>
    <property type="project" value="UniProtKB-UniRule"/>
</dbReference>
<dbReference type="STRING" id="294747.C5MIR1"/>
<dbReference type="SUPFAM" id="SSF56112">
    <property type="entry name" value="Protein kinase-like (PK-like)"/>
    <property type="match status" value="1"/>
</dbReference>
<evidence type="ECO:0000256" key="8">
    <source>
        <dbReference type="SAM" id="MobiDB-lite"/>
    </source>
</evidence>
<dbReference type="GO" id="GO:0034501">
    <property type="term" value="P:protein localization to kinetochore"/>
    <property type="evidence" value="ECO:0007669"/>
    <property type="project" value="EnsemblFungi"/>
</dbReference>
<dbReference type="Pfam" id="PF00069">
    <property type="entry name" value="Pkinase"/>
    <property type="match status" value="1"/>
</dbReference>
<dbReference type="GO" id="GO:0051988">
    <property type="term" value="P:regulation of attachment of spindle microtubules to kinetochore"/>
    <property type="evidence" value="ECO:0007669"/>
    <property type="project" value="EnsemblFungi"/>
</dbReference>
<dbReference type="PANTHER" id="PTHR22974">
    <property type="entry name" value="MIXED LINEAGE PROTEIN KINASE"/>
    <property type="match status" value="1"/>
</dbReference>
<dbReference type="GO" id="GO:0005634">
    <property type="term" value="C:nucleus"/>
    <property type="evidence" value="ECO:0007669"/>
    <property type="project" value="TreeGrafter"/>
</dbReference>
<feature type="binding site" evidence="6">
    <location>
        <position position="404"/>
    </location>
    <ligand>
        <name>ATP</name>
        <dbReference type="ChEBI" id="CHEBI:30616"/>
    </ligand>
</feature>
<dbReference type="EMBL" id="GG692404">
    <property type="protein sequence ID" value="EER30555.1"/>
    <property type="molecule type" value="Genomic_DNA"/>
</dbReference>
<evidence type="ECO:0000259" key="9">
    <source>
        <dbReference type="PROSITE" id="PS50011"/>
    </source>
</evidence>
<keyword evidence="1" id="KW-0723">Serine/threonine-protein kinase</keyword>
<dbReference type="PROSITE" id="PS00107">
    <property type="entry name" value="PROTEIN_KINASE_ATP"/>
    <property type="match status" value="1"/>
</dbReference>
<feature type="region of interest" description="Disordered" evidence="8">
    <location>
        <begin position="22"/>
        <end position="42"/>
    </location>
</feature>
<keyword evidence="4" id="KW-0418">Kinase</keyword>
<evidence type="ECO:0000256" key="3">
    <source>
        <dbReference type="ARBA" id="ARBA00022741"/>
    </source>
</evidence>
<dbReference type="FunFam" id="3.30.200.20:FF:000131">
    <property type="entry name" value="Dual specificity protein kinase TTK"/>
    <property type="match status" value="1"/>
</dbReference>
<dbReference type="OrthoDB" id="20524at2759"/>
<proteinExistence type="predicted"/>
<dbReference type="InterPro" id="IPR017441">
    <property type="entry name" value="Protein_kinase_ATP_BS"/>
</dbReference>
<dbReference type="GO" id="GO:0033316">
    <property type="term" value="P:meiotic spindle assembly checkpoint signaling"/>
    <property type="evidence" value="ECO:0007669"/>
    <property type="project" value="TreeGrafter"/>
</dbReference>
<sequence>MPDDIPLGSAITSSINSHLNLHSHSHYSSSPYGQNNSSSTKRRLPFEDDQTVLPPALSSYGIQCFNERSKSSTNRNKVTGKYELDFPEANKRDNTLRNKLAVHLTNNDSSLEISKSLTHLTNDRMTGITSATSATTAPEVKTPSEIRVKRTRRFGKSLGRARRISETNNHSSSPNAANNLVDNNDTPGDSSKNSIRTDVQQQAPSIDRFSPRLSGHLLSREDEEDIMKRVEARRRELQEKEILLKREQEKVAQEILIRETELPALQSPFEDKNSREKDQPRVPLRDIPVNQVDSFRKPKLPKSVSPNLVPNQSPRVGASPIPTNQQNQIPSSNAVSESNVSSIQAGVSASSTIMASDRPQSSRNRRALVINGKQYEKFELLGKGGSSKVYRVKLLSNNCFYALKKVTLDNHEDINGFQGEIALLQKLRSCTRVVKLIDHAVTETSIYLIMEKGDLDLAEVLHNRARHGVAFDVDFVRYHVLEMFKCLREVHDAGVVHSDLKPANFLFVKGMLKLIDFGIANAVPDHTMNIYRENQIGTPNYMAPEAIGETSVRNLWRVGKPSDIWSIGCMLYQFVYGKPPFHGYSGSQKIIAITNPQVKIPFPTHGIGNVAVPHSAIELMQNCLHRNPDDRWTIEQCLKSDFLSPKVVSENFIREIVHQSVNYGYNSRISGDNMTSDSYDSLVNSVLKRLEDLRYCQ</sequence>
<dbReference type="InterPro" id="IPR011009">
    <property type="entry name" value="Kinase-like_dom_sf"/>
</dbReference>
<dbReference type="eggNOG" id="KOG0596">
    <property type="taxonomic scope" value="Eukaryota"/>
</dbReference>
<feature type="coiled-coil region" evidence="7">
    <location>
        <begin position="220"/>
        <end position="254"/>
    </location>
</feature>
<dbReference type="Proteomes" id="UP000002037">
    <property type="component" value="Unassembled WGS sequence"/>
</dbReference>
<feature type="compositionally biased region" description="Polar residues" evidence="8">
    <location>
        <begin position="304"/>
        <end position="314"/>
    </location>
</feature>
<feature type="compositionally biased region" description="Basic residues" evidence="8">
    <location>
        <begin position="149"/>
        <end position="162"/>
    </location>
</feature>
<keyword evidence="5 6" id="KW-0067">ATP-binding</keyword>
<feature type="region of interest" description="Disordered" evidence="8">
    <location>
        <begin position="128"/>
        <end position="217"/>
    </location>
</feature>
<evidence type="ECO:0000256" key="4">
    <source>
        <dbReference type="ARBA" id="ARBA00022777"/>
    </source>
</evidence>
<keyword evidence="3 6" id="KW-0547">Nucleotide-binding</keyword>
<dbReference type="VEuPathDB" id="FungiDB:CTRG_05954"/>
<name>C5MIR1_CANTT</name>
<dbReference type="InterPro" id="IPR008271">
    <property type="entry name" value="Ser/Thr_kinase_AS"/>
</dbReference>
<dbReference type="GO" id="GO:0043515">
    <property type="term" value="F:kinetochore binding"/>
    <property type="evidence" value="ECO:0007669"/>
    <property type="project" value="EnsemblFungi"/>
</dbReference>
<dbReference type="GO" id="GO:0000776">
    <property type="term" value="C:kinetochore"/>
    <property type="evidence" value="ECO:0007669"/>
    <property type="project" value="EnsemblFungi"/>
</dbReference>
<dbReference type="HOGENOM" id="CLU_019372_0_0_1"/>
<dbReference type="GeneID" id="8296071"/>
<dbReference type="GO" id="GO:0005777">
    <property type="term" value="C:peroxisome"/>
    <property type="evidence" value="ECO:0007669"/>
    <property type="project" value="EnsemblFungi"/>
</dbReference>
<evidence type="ECO:0000256" key="5">
    <source>
        <dbReference type="ARBA" id="ARBA00022840"/>
    </source>
</evidence>
<gene>
    <name evidence="10" type="ORF">CTRG_05954</name>
</gene>
<dbReference type="PROSITE" id="PS50011">
    <property type="entry name" value="PROTEIN_KINASE_DOM"/>
    <property type="match status" value="1"/>
</dbReference>
<feature type="compositionally biased region" description="Polar residues" evidence="8">
    <location>
        <begin position="180"/>
        <end position="204"/>
    </location>
</feature>
<dbReference type="GO" id="GO:0004712">
    <property type="term" value="F:protein serine/threonine/tyrosine kinase activity"/>
    <property type="evidence" value="ECO:0007669"/>
    <property type="project" value="EnsemblFungi"/>
</dbReference>
<feature type="compositionally biased region" description="Polar residues" evidence="8">
    <location>
        <begin position="321"/>
        <end position="330"/>
    </location>
</feature>
<dbReference type="Gene3D" id="1.10.510.10">
    <property type="entry name" value="Transferase(Phosphotransferase) domain 1"/>
    <property type="match status" value="1"/>
</dbReference>
<dbReference type="InterPro" id="IPR000719">
    <property type="entry name" value="Prot_kinase_dom"/>
</dbReference>
<reference evidence="10 11" key="1">
    <citation type="journal article" date="2009" name="Nature">
        <title>Evolution of pathogenicity and sexual reproduction in eight Candida genomes.</title>
        <authorList>
            <person name="Butler G."/>
            <person name="Rasmussen M.D."/>
            <person name="Lin M.F."/>
            <person name="Santos M.A."/>
            <person name="Sakthikumar S."/>
            <person name="Munro C.A."/>
            <person name="Rheinbay E."/>
            <person name="Grabherr M."/>
            <person name="Forche A."/>
            <person name="Reedy J.L."/>
            <person name="Agrafioti I."/>
            <person name="Arnaud M.B."/>
            <person name="Bates S."/>
            <person name="Brown A.J."/>
            <person name="Brunke S."/>
            <person name="Costanzo M.C."/>
            <person name="Fitzpatrick D.A."/>
            <person name="de Groot P.W."/>
            <person name="Harris D."/>
            <person name="Hoyer L.L."/>
            <person name="Hube B."/>
            <person name="Klis F.M."/>
            <person name="Kodira C."/>
            <person name="Lennard N."/>
            <person name="Logue M.E."/>
            <person name="Martin R."/>
            <person name="Neiman A.M."/>
            <person name="Nikolaou E."/>
            <person name="Quail M.A."/>
            <person name="Quinn J."/>
            <person name="Santos M.C."/>
            <person name="Schmitzberger F.F."/>
            <person name="Sherlock G."/>
            <person name="Shah P."/>
            <person name="Silverstein K.A."/>
            <person name="Skrzypek M.S."/>
            <person name="Soll D."/>
            <person name="Staggs R."/>
            <person name="Stansfield I."/>
            <person name="Stumpf M.P."/>
            <person name="Sudbery P.E."/>
            <person name="Srikantha T."/>
            <person name="Zeng Q."/>
            <person name="Berman J."/>
            <person name="Berriman M."/>
            <person name="Heitman J."/>
            <person name="Gow N.A."/>
            <person name="Lorenz M.C."/>
            <person name="Birren B.W."/>
            <person name="Kellis M."/>
            <person name="Cuomo C.A."/>
        </authorList>
    </citation>
    <scope>NUCLEOTIDE SEQUENCE [LARGE SCALE GENOMIC DNA]</scope>
    <source>
        <strain evidence="11">ATCC MYA-3404 / T1</strain>
    </source>
</reference>
<feature type="domain" description="Protein kinase" evidence="9">
    <location>
        <begin position="375"/>
        <end position="643"/>
    </location>
</feature>
<keyword evidence="11" id="KW-1185">Reference proteome</keyword>
<evidence type="ECO:0000256" key="7">
    <source>
        <dbReference type="SAM" id="Coils"/>
    </source>
</evidence>
<dbReference type="GO" id="GO:0005816">
    <property type="term" value="C:spindle pole body"/>
    <property type="evidence" value="ECO:0007669"/>
    <property type="project" value="EnsemblFungi"/>
</dbReference>
<dbReference type="GO" id="GO:0004674">
    <property type="term" value="F:protein serine/threonine kinase activity"/>
    <property type="evidence" value="ECO:0007669"/>
    <property type="project" value="UniProtKB-KW"/>
</dbReference>
<evidence type="ECO:0000256" key="1">
    <source>
        <dbReference type="ARBA" id="ARBA00022527"/>
    </source>
</evidence>
<dbReference type="PROSITE" id="PS00108">
    <property type="entry name" value="PROTEIN_KINASE_ST"/>
    <property type="match status" value="1"/>
</dbReference>
<dbReference type="Gene3D" id="3.30.200.20">
    <property type="entry name" value="Phosphorylase Kinase, domain 1"/>
    <property type="match status" value="1"/>
</dbReference>
<keyword evidence="2" id="KW-0808">Transferase</keyword>
<dbReference type="KEGG" id="ctp:CTRG_05954"/>
<feature type="compositionally biased region" description="Low complexity" evidence="8">
    <location>
        <begin position="22"/>
        <end position="39"/>
    </location>
</feature>
<dbReference type="GO" id="GO:0030474">
    <property type="term" value="P:spindle pole body duplication"/>
    <property type="evidence" value="ECO:0007669"/>
    <property type="project" value="EnsemblFungi"/>
</dbReference>
<feature type="region of interest" description="Disordered" evidence="8">
    <location>
        <begin position="266"/>
        <end position="337"/>
    </location>
</feature>
<dbReference type="GO" id="GO:0051225">
    <property type="term" value="P:spindle assembly"/>
    <property type="evidence" value="ECO:0007669"/>
    <property type="project" value="EnsemblFungi"/>
</dbReference>
<evidence type="ECO:0000256" key="6">
    <source>
        <dbReference type="PROSITE-ProRule" id="PRU10141"/>
    </source>
</evidence>
<dbReference type="GO" id="GO:0030447">
    <property type="term" value="P:filamentous growth"/>
    <property type="evidence" value="ECO:0007669"/>
    <property type="project" value="UniProtKB-ARBA"/>
</dbReference>
<organism evidence="10 11">
    <name type="scientific">Candida tropicalis (strain ATCC MYA-3404 / T1)</name>
    <name type="common">Yeast</name>
    <dbReference type="NCBI Taxonomy" id="294747"/>
    <lineage>
        <taxon>Eukaryota</taxon>
        <taxon>Fungi</taxon>
        <taxon>Dikarya</taxon>
        <taxon>Ascomycota</taxon>
        <taxon>Saccharomycotina</taxon>
        <taxon>Pichiomycetes</taxon>
        <taxon>Debaryomycetaceae</taxon>
        <taxon>Candida/Lodderomyces clade</taxon>
        <taxon>Candida</taxon>
    </lineage>
</organism>
<dbReference type="RefSeq" id="XP_002546476.1">
    <property type="nucleotide sequence ID" value="XM_002546430.1"/>
</dbReference>
<evidence type="ECO:0000256" key="2">
    <source>
        <dbReference type="ARBA" id="ARBA00022679"/>
    </source>
</evidence>
<dbReference type="GO" id="GO:0007094">
    <property type="term" value="P:mitotic spindle assembly checkpoint signaling"/>
    <property type="evidence" value="ECO:0007669"/>
    <property type="project" value="EnsemblFungi"/>
</dbReference>
<keyword evidence="7" id="KW-0175">Coiled coil</keyword>
<accession>C5MIR1</accession>
<evidence type="ECO:0000313" key="11">
    <source>
        <dbReference type="Proteomes" id="UP000002037"/>
    </source>
</evidence>
<feature type="compositionally biased region" description="Low complexity" evidence="8">
    <location>
        <begin position="168"/>
        <end position="179"/>
    </location>
</feature>
<dbReference type="GO" id="GO:0031134">
    <property type="term" value="P:sister chromatid biorientation"/>
    <property type="evidence" value="ECO:0007669"/>
    <property type="project" value="EnsemblFungi"/>
</dbReference>
<dbReference type="PANTHER" id="PTHR22974:SF21">
    <property type="entry name" value="DUAL SPECIFICITY PROTEIN KINASE TTK"/>
    <property type="match status" value="1"/>
</dbReference>